<comment type="cofactor">
    <cofactor evidence="15 18">
        <name>heme b</name>
        <dbReference type="ChEBI" id="CHEBI:60344"/>
    </cofactor>
    <text evidence="15 18">Binds 1 heme b (iron(II)-protoporphyrin IX) group per subunit.</text>
</comment>
<dbReference type="OrthoDB" id="2113341at2759"/>
<evidence type="ECO:0000256" key="8">
    <source>
        <dbReference type="ARBA" id="ARBA00022837"/>
    </source>
</evidence>
<dbReference type="FunFam" id="1.10.520.10:FF:000009">
    <property type="entry name" value="Peroxidase"/>
    <property type="match status" value="1"/>
</dbReference>
<dbReference type="GO" id="GO:0042744">
    <property type="term" value="P:hydrogen peroxide catabolic process"/>
    <property type="evidence" value="ECO:0007669"/>
    <property type="project" value="UniProtKB-KW"/>
</dbReference>
<evidence type="ECO:0000256" key="10">
    <source>
        <dbReference type="ARBA" id="ARBA00023004"/>
    </source>
</evidence>
<feature type="chain" id="PRO_5025715898" description="Peroxidase" evidence="18">
    <location>
        <begin position="32"/>
        <end position="333"/>
    </location>
</feature>
<sequence>MGKKIFPCFTISLCFIVTLSLLMSKYPVSHGQSLDYNFYARSCPNLLNIVRYGVMLAVRNDTRMAASLLRLHFHDCIVDGCEASVLLDDTDDFKGEKNTVANGDSLRGYEVIDDIKAAIERVCPATVSCADIVALAAREAVLAVRGIFWPVPLGRRDGTTASQEAVNKQIPSPFEPLEKIIEKFTNKGLDFKDVVVLSGAHTLGYSRCLLVKGRLYNFRGSGKPDPALDSSLRSNLQSMCPDAGSSDNNLAPFDRTPYTFDNVYYTSVRNNAGLLQSDHALMGDPRTAALVNRYSTNPSLYPSDFIASMGKLGNVGVLTGQDGEIRQKCGSVN</sequence>
<evidence type="ECO:0000313" key="21">
    <source>
        <dbReference type="Proteomes" id="UP000516437"/>
    </source>
</evidence>
<feature type="binding site" evidence="15">
    <location>
        <position position="75"/>
    </location>
    <ligand>
        <name>Ca(2+)</name>
        <dbReference type="ChEBI" id="CHEBI:29108"/>
        <label>1</label>
    </ligand>
</feature>
<evidence type="ECO:0000256" key="5">
    <source>
        <dbReference type="ARBA" id="ARBA00022559"/>
    </source>
</evidence>
<keyword evidence="21" id="KW-1185">Reference proteome</keyword>
<dbReference type="GO" id="GO:0140825">
    <property type="term" value="F:lactoperoxidase activity"/>
    <property type="evidence" value="ECO:0007669"/>
    <property type="project" value="UniProtKB-EC"/>
</dbReference>
<evidence type="ECO:0000256" key="2">
    <source>
        <dbReference type="ARBA" id="ARBA00002322"/>
    </source>
</evidence>
<dbReference type="EC" id="1.11.1.7" evidence="4 18"/>
<evidence type="ECO:0000256" key="15">
    <source>
        <dbReference type="PIRSR" id="PIRSR600823-3"/>
    </source>
</evidence>
<dbReference type="PROSITE" id="PS50873">
    <property type="entry name" value="PEROXIDASE_4"/>
    <property type="match status" value="1"/>
</dbReference>
<dbReference type="InterPro" id="IPR000823">
    <property type="entry name" value="Peroxidase_pln"/>
</dbReference>
<dbReference type="InterPro" id="IPR033905">
    <property type="entry name" value="Secretory_peroxidase"/>
</dbReference>
<dbReference type="GO" id="GO:0020037">
    <property type="term" value="F:heme binding"/>
    <property type="evidence" value="ECO:0007669"/>
    <property type="project" value="UniProtKB-UniRule"/>
</dbReference>
<keyword evidence="18" id="KW-0376">Hydrogen peroxide</keyword>
<proteinExistence type="inferred from homology"/>
<keyword evidence="5 18" id="KW-0575">Peroxidase</keyword>
<dbReference type="FunFam" id="1.10.420.10:FF:000001">
    <property type="entry name" value="Peroxidase"/>
    <property type="match status" value="1"/>
</dbReference>
<feature type="binding site" evidence="14">
    <location>
        <position position="171"/>
    </location>
    <ligand>
        <name>substrate</name>
    </ligand>
</feature>
<dbReference type="GO" id="GO:0005576">
    <property type="term" value="C:extracellular region"/>
    <property type="evidence" value="ECO:0007669"/>
    <property type="project" value="UniProtKB-SubCell"/>
</dbReference>
<dbReference type="GO" id="GO:0046872">
    <property type="term" value="F:metal ion binding"/>
    <property type="evidence" value="ECO:0007669"/>
    <property type="project" value="UniProtKB-UniRule"/>
</dbReference>
<evidence type="ECO:0000256" key="1">
    <source>
        <dbReference type="ARBA" id="ARBA00000189"/>
    </source>
</evidence>
<feature type="binding site" evidence="15">
    <location>
        <position position="96"/>
    </location>
    <ligand>
        <name>Ca(2+)</name>
        <dbReference type="ChEBI" id="CHEBI:29108"/>
        <label>1</label>
    </ligand>
</feature>
<keyword evidence="12" id="KW-0325">Glycoprotein</keyword>
<feature type="binding site" evidence="15">
    <location>
        <position position="80"/>
    </location>
    <ligand>
        <name>Ca(2+)</name>
        <dbReference type="ChEBI" id="CHEBI:29108"/>
        <label>1</label>
    </ligand>
</feature>
<keyword evidence="8 15" id="KW-0106">Calcium</keyword>
<keyword evidence="7 15" id="KW-0479">Metal-binding</keyword>
<feature type="binding site" evidence="15">
    <location>
        <position position="78"/>
    </location>
    <ligand>
        <name>Ca(2+)</name>
        <dbReference type="ChEBI" id="CHEBI:29108"/>
        <label>1</label>
    </ligand>
</feature>
<dbReference type="SUPFAM" id="SSF48113">
    <property type="entry name" value="Heme-dependent peroxidases"/>
    <property type="match status" value="1"/>
</dbReference>
<dbReference type="InterPro" id="IPR019793">
    <property type="entry name" value="Peroxidases_heam-ligand_BS"/>
</dbReference>
<dbReference type="Gene3D" id="1.10.420.10">
    <property type="entry name" value="Peroxidase, domain 2"/>
    <property type="match status" value="1"/>
</dbReference>
<dbReference type="PRINTS" id="PR00461">
    <property type="entry name" value="PLPEROXIDASE"/>
</dbReference>
<evidence type="ECO:0000256" key="9">
    <source>
        <dbReference type="ARBA" id="ARBA00023002"/>
    </source>
</evidence>
<name>A0A6A1V346_9ROSI</name>
<comment type="function">
    <text evidence="2">Removal of H(2)O(2), oxidation of toxic reductants, biosynthesis and degradation of lignin, suberization, auxin catabolism, response to environmental stresses such as wounding, pathogen attack and oxidative stress. These functions might be dependent on each isozyme/isoform in each plant tissue.</text>
</comment>
<evidence type="ECO:0000256" key="7">
    <source>
        <dbReference type="ARBA" id="ARBA00022723"/>
    </source>
</evidence>
<keyword evidence="6 18" id="KW-0349">Heme</keyword>
<evidence type="ECO:0000256" key="16">
    <source>
        <dbReference type="PIRSR" id="PIRSR600823-4"/>
    </source>
</evidence>
<dbReference type="CDD" id="cd00693">
    <property type="entry name" value="secretory_peroxidase"/>
    <property type="match status" value="1"/>
</dbReference>
<feature type="disulfide bond" evidence="17">
    <location>
        <begin position="208"/>
        <end position="240"/>
    </location>
</feature>
<evidence type="ECO:0000259" key="19">
    <source>
        <dbReference type="PROSITE" id="PS50873"/>
    </source>
</evidence>
<dbReference type="Pfam" id="PF00141">
    <property type="entry name" value="peroxidase"/>
    <property type="match status" value="1"/>
</dbReference>
<feature type="disulfide bond" evidence="17">
    <location>
        <begin position="43"/>
        <end position="123"/>
    </location>
</feature>
<evidence type="ECO:0000256" key="4">
    <source>
        <dbReference type="ARBA" id="ARBA00012313"/>
    </source>
</evidence>
<evidence type="ECO:0000256" key="6">
    <source>
        <dbReference type="ARBA" id="ARBA00022617"/>
    </source>
</evidence>
<keyword evidence="18" id="KW-0732">Signal</keyword>
<reference evidence="20 21" key="1">
    <citation type="journal article" date="2019" name="Plant Biotechnol. J.">
        <title>The red bayberry genome and genetic basis of sex determination.</title>
        <authorList>
            <person name="Jia H.M."/>
            <person name="Jia H.J."/>
            <person name="Cai Q.L."/>
            <person name="Wang Y."/>
            <person name="Zhao H.B."/>
            <person name="Yang W.F."/>
            <person name="Wang G.Y."/>
            <person name="Li Y.H."/>
            <person name="Zhan D.L."/>
            <person name="Shen Y.T."/>
            <person name="Niu Q.F."/>
            <person name="Chang L."/>
            <person name="Qiu J."/>
            <person name="Zhao L."/>
            <person name="Xie H.B."/>
            <person name="Fu W.Y."/>
            <person name="Jin J."/>
            <person name="Li X.W."/>
            <person name="Jiao Y."/>
            <person name="Zhou C.C."/>
            <person name="Tu T."/>
            <person name="Chai C.Y."/>
            <person name="Gao J.L."/>
            <person name="Fan L.J."/>
            <person name="van de Weg E."/>
            <person name="Wang J.Y."/>
            <person name="Gao Z.S."/>
        </authorList>
    </citation>
    <scope>NUCLEOTIDE SEQUENCE [LARGE SCALE GENOMIC DNA]</scope>
    <source>
        <tissue evidence="20">Leaves</tissue>
    </source>
</reference>
<gene>
    <name evidence="20" type="ORF">CJ030_MR7G011455</name>
</gene>
<feature type="binding site" evidence="15">
    <location>
        <position position="254"/>
    </location>
    <ligand>
        <name>Ca(2+)</name>
        <dbReference type="ChEBI" id="CHEBI:29108"/>
        <label>2</label>
    </ligand>
</feature>
<protein>
    <recommendedName>
        <fullName evidence="4 18">Peroxidase</fullName>
        <ecNumber evidence="4 18">1.11.1.7</ecNumber>
    </recommendedName>
</protein>
<keyword evidence="9 18" id="KW-0560">Oxidoreductase</keyword>
<feature type="binding site" evidence="15">
    <location>
        <position position="202"/>
    </location>
    <ligand>
        <name>Ca(2+)</name>
        <dbReference type="ChEBI" id="CHEBI:29108"/>
        <label>2</label>
    </ligand>
</feature>
<dbReference type="InterPro" id="IPR010255">
    <property type="entry name" value="Haem_peroxidase_sf"/>
</dbReference>
<dbReference type="PANTHER" id="PTHR31388">
    <property type="entry name" value="PEROXIDASE 72-RELATED"/>
    <property type="match status" value="1"/>
</dbReference>
<feature type="active site" description="Proton acceptor" evidence="13">
    <location>
        <position position="74"/>
    </location>
</feature>
<dbReference type="PROSITE" id="PS00436">
    <property type="entry name" value="PEROXIDASE_2"/>
    <property type="match status" value="1"/>
</dbReference>
<evidence type="ECO:0000256" key="18">
    <source>
        <dbReference type="RuleBase" id="RU362060"/>
    </source>
</evidence>
<feature type="binding site" evidence="15">
    <location>
        <position position="256"/>
    </location>
    <ligand>
        <name>Ca(2+)</name>
        <dbReference type="ChEBI" id="CHEBI:29108"/>
        <label>2</label>
    </ligand>
</feature>
<dbReference type="Gene3D" id="1.10.520.10">
    <property type="match status" value="1"/>
</dbReference>
<dbReference type="EMBL" id="RXIC02000025">
    <property type="protein sequence ID" value="KAB1207134.1"/>
    <property type="molecule type" value="Genomic_DNA"/>
</dbReference>
<comment type="caution">
    <text evidence="20">The sequence shown here is derived from an EMBL/GenBank/DDBJ whole genome shotgun (WGS) entry which is preliminary data.</text>
</comment>
<keyword evidence="11 17" id="KW-1015">Disulfide bond</keyword>
<evidence type="ECO:0000256" key="3">
    <source>
        <dbReference type="ARBA" id="ARBA00006873"/>
    </source>
</evidence>
<feature type="binding site" evidence="15">
    <location>
        <position position="261"/>
    </location>
    <ligand>
        <name>Ca(2+)</name>
        <dbReference type="ChEBI" id="CHEBI:29108"/>
        <label>2</label>
    </ligand>
</feature>
<feature type="site" description="Transition state stabilizer" evidence="16">
    <location>
        <position position="70"/>
    </location>
</feature>
<keyword evidence="18" id="KW-0964">Secreted</keyword>
<dbReference type="InterPro" id="IPR002016">
    <property type="entry name" value="Haem_peroxidase"/>
</dbReference>
<dbReference type="Proteomes" id="UP000516437">
    <property type="component" value="Chromosome 7"/>
</dbReference>
<comment type="similarity">
    <text evidence="18">Belongs to the peroxidase family. Classical plant (class III) peroxidase subfamily.</text>
</comment>
<comment type="similarity">
    <text evidence="3">Belongs to the peroxidase family. Ascorbate peroxidase subfamily.</text>
</comment>
<keyword evidence="10 15" id="KW-0408">Iron</keyword>
<feature type="binding site" description="axial binding residue" evidence="15">
    <location>
        <position position="201"/>
    </location>
    <ligand>
        <name>heme b</name>
        <dbReference type="ChEBI" id="CHEBI:60344"/>
    </ligand>
    <ligandPart>
        <name>Fe</name>
        <dbReference type="ChEBI" id="CHEBI:18248"/>
    </ligandPart>
</feature>
<dbReference type="PANTHER" id="PTHR31388:SF34">
    <property type="entry name" value="PEROXIDASE 10"/>
    <property type="match status" value="1"/>
</dbReference>
<dbReference type="PRINTS" id="PR00458">
    <property type="entry name" value="PEROXIDASE"/>
</dbReference>
<comment type="cofactor">
    <cofactor evidence="15 18">
        <name>Ca(2+)</name>
        <dbReference type="ChEBI" id="CHEBI:29108"/>
    </cofactor>
    <text evidence="15 18">Binds 2 calcium ions per subunit.</text>
</comment>
<dbReference type="InterPro" id="IPR019794">
    <property type="entry name" value="Peroxidases_AS"/>
</dbReference>
<evidence type="ECO:0000256" key="14">
    <source>
        <dbReference type="PIRSR" id="PIRSR600823-2"/>
    </source>
</evidence>
<evidence type="ECO:0000313" key="20">
    <source>
        <dbReference type="EMBL" id="KAB1207134.1"/>
    </source>
</evidence>
<evidence type="ECO:0000256" key="17">
    <source>
        <dbReference type="PIRSR" id="PIRSR600823-5"/>
    </source>
</evidence>
<feature type="binding site" evidence="15">
    <location>
        <position position="84"/>
    </location>
    <ligand>
        <name>Ca(2+)</name>
        <dbReference type="ChEBI" id="CHEBI:29108"/>
        <label>1</label>
    </ligand>
</feature>
<feature type="disulfide bond" evidence="17">
    <location>
        <begin position="129"/>
        <end position="329"/>
    </location>
</feature>
<evidence type="ECO:0000256" key="11">
    <source>
        <dbReference type="ARBA" id="ARBA00023157"/>
    </source>
</evidence>
<organism evidence="20 21">
    <name type="scientific">Morella rubra</name>
    <name type="common">Chinese bayberry</name>
    <dbReference type="NCBI Taxonomy" id="262757"/>
    <lineage>
        <taxon>Eukaryota</taxon>
        <taxon>Viridiplantae</taxon>
        <taxon>Streptophyta</taxon>
        <taxon>Embryophyta</taxon>
        <taxon>Tracheophyta</taxon>
        <taxon>Spermatophyta</taxon>
        <taxon>Magnoliopsida</taxon>
        <taxon>eudicotyledons</taxon>
        <taxon>Gunneridae</taxon>
        <taxon>Pentapetalae</taxon>
        <taxon>rosids</taxon>
        <taxon>fabids</taxon>
        <taxon>Fagales</taxon>
        <taxon>Myricaceae</taxon>
        <taxon>Morella</taxon>
    </lineage>
</organism>
<evidence type="ECO:0000256" key="13">
    <source>
        <dbReference type="PIRSR" id="PIRSR600823-1"/>
    </source>
</evidence>
<dbReference type="GO" id="GO:0006979">
    <property type="term" value="P:response to oxidative stress"/>
    <property type="evidence" value="ECO:0007669"/>
    <property type="project" value="UniProtKB-UniRule"/>
</dbReference>
<dbReference type="PROSITE" id="PS00435">
    <property type="entry name" value="PEROXIDASE_1"/>
    <property type="match status" value="1"/>
</dbReference>
<feature type="disulfide bond" evidence="17">
    <location>
        <begin position="76"/>
        <end position="81"/>
    </location>
</feature>
<comment type="catalytic activity">
    <reaction evidence="1 18">
        <text>2 a phenolic donor + H2O2 = 2 a phenolic radical donor + 2 H2O</text>
        <dbReference type="Rhea" id="RHEA:56136"/>
        <dbReference type="ChEBI" id="CHEBI:15377"/>
        <dbReference type="ChEBI" id="CHEBI:16240"/>
        <dbReference type="ChEBI" id="CHEBI:139520"/>
        <dbReference type="ChEBI" id="CHEBI:139521"/>
        <dbReference type="EC" id="1.11.1.7"/>
    </reaction>
</comment>
<dbReference type="AlphaFoldDB" id="A0A6A1V346"/>
<feature type="domain" description="Plant heme peroxidase family profile" evidence="19">
    <location>
        <begin position="33"/>
        <end position="333"/>
    </location>
</feature>
<comment type="subcellular location">
    <subcellularLocation>
        <location evidence="18">Secreted</location>
    </subcellularLocation>
</comment>
<feature type="signal peptide" evidence="18">
    <location>
        <begin position="1"/>
        <end position="31"/>
    </location>
</feature>
<evidence type="ECO:0000256" key="12">
    <source>
        <dbReference type="ARBA" id="ARBA00023180"/>
    </source>
</evidence>
<accession>A0A6A1V346</accession>